<name>A0ABD2CZY0_VESMC</name>
<feature type="non-terminal residue" evidence="2">
    <location>
        <position position="239"/>
    </location>
</feature>
<evidence type="ECO:0000313" key="3">
    <source>
        <dbReference type="Proteomes" id="UP001607303"/>
    </source>
</evidence>
<protein>
    <submittedName>
        <fullName evidence="2">Uncharacterized protein</fullName>
    </submittedName>
</protein>
<comment type="caution">
    <text evidence="2">The sequence shown here is derived from an EMBL/GenBank/DDBJ whole genome shotgun (WGS) entry which is preliminary data.</text>
</comment>
<dbReference type="EMBL" id="JAYRBN010000009">
    <property type="protein sequence ID" value="KAL2750601.1"/>
    <property type="molecule type" value="Genomic_DNA"/>
</dbReference>
<gene>
    <name evidence="2" type="ORF">V1477_001171</name>
</gene>
<evidence type="ECO:0000313" key="2">
    <source>
        <dbReference type="EMBL" id="KAL2750601.1"/>
    </source>
</evidence>
<dbReference type="Proteomes" id="UP001607303">
    <property type="component" value="Unassembled WGS sequence"/>
</dbReference>
<accession>A0ABD2CZY0</accession>
<dbReference type="AlphaFoldDB" id="A0ABD2CZY0"/>
<evidence type="ECO:0000256" key="1">
    <source>
        <dbReference type="SAM" id="MobiDB-lite"/>
    </source>
</evidence>
<sequence>MTFRATAVFTTPTTPSSAPWRDVSGFSRACSYPQNIRDTCILWPPSGIARVVLHLLLLLPPHEAQEIGSNVSDLAFLVWTYSFPHFCSKVTLPVKGLRRNSNAYRKFRRMRSNYLHACGSLFFLKPPKKSYIVFKIILTVEKLRLNVKRRGKRKRFYADDSHSARRRNNNDESDSSEIEKASLNSSWVWYFDVTSRRAPKRRTSSPINLASDKYLSSNDSKWTFIRVRSIREDLWTTRI</sequence>
<feature type="region of interest" description="Disordered" evidence="1">
    <location>
        <begin position="158"/>
        <end position="177"/>
    </location>
</feature>
<organism evidence="2 3">
    <name type="scientific">Vespula maculifrons</name>
    <name type="common">Eastern yellow jacket</name>
    <name type="synonym">Wasp</name>
    <dbReference type="NCBI Taxonomy" id="7453"/>
    <lineage>
        <taxon>Eukaryota</taxon>
        <taxon>Metazoa</taxon>
        <taxon>Ecdysozoa</taxon>
        <taxon>Arthropoda</taxon>
        <taxon>Hexapoda</taxon>
        <taxon>Insecta</taxon>
        <taxon>Pterygota</taxon>
        <taxon>Neoptera</taxon>
        <taxon>Endopterygota</taxon>
        <taxon>Hymenoptera</taxon>
        <taxon>Apocrita</taxon>
        <taxon>Aculeata</taxon>
        <taxon>Vespoidea</taxon>
        <taxon>Vespidae</taxon>
        <taxon>Vespinae</taxon>
        <taxon>Vespula</taxon>
    </lineage>
</organism>
<reference evidence="2 3" key="1">
    <citation type="journal article" date="2024" name="Ann. Entomol. Soc. Am.">
        <title>Genomic analyses of the southern and eastern yellowjacket wasps (Hymenoptera: Vespidae) reveal evolutionary signatures of social life.</title>
        <authorList>
            <person name="Catto M.A."/>
            <person name="Caine P.B."/>
            <person name="Orr S.E."/>
            <person name="Hunt B.G."/>
            <person name="Goodisman M.A.D."/>
        </authorList>
    </citation>
    <scope>NUCLEOTIDE SEQUENCE [LARGE SCALE GENOMIC DNA]</scope>
    <source>
        <strain evidence="2">232</strain>
        <tissue evidence="2">Head and thorax</tissue>
    </source>
</reference>
<keyword evidence="3" id="KW-1185">Reference proteome</keyword>
<proteinExistence type="predicted"/>